<comment type="similarity">
    <text evidence="2">Belongs to the syntrophin family.</text>
</comment>
<evidence type="ECO:0000313" key="7">
    <source>
        <dbReference type="EMBL" id="GBN83585.1"/>
    </source>
</evidence>
<evidence type="ECO:0000256" key="5">
    <source>
        <dbReference type="SAM" id="Phobius"/>
    </source>
</evidence>
<evidence type="ECO:0000259" key="6">
    <source>
        <dbReference type="PROSITE" id="PS50106"/>
    </source>
</evidence>
<dbReference type="InterPro" id="IPR015482">
    <property type="entry name" value="Syntrophin"/>
</dbReference>
<organism evidence="7 8">
    <name type="scientific">Araneus ventricosus</name>
    <name type="common">Orbweaver spider</name>
    <name type="synonym">Epeira ventricosa</name>
    <dbReference type="NCBI Taxonomy" id="182803"/>
    <lineage>
        <taxon>Eukaryota</taxon>
        <taxon>Metazoa</taxon>
        <taxon>Ecdysozoa</taxon>
        <taxon>Arthropoda</taxon>
        <taxon>Chelicerata</taxon>
        <taxon>Arachnida</taxon>
        <taxon>Araneae</taxon>
        <taxon>Araneomorphae</taxon>
        <taxon>Entelegynae</taxon>
        <taxon>Araneoidea</taxon>
        <taxon>Araneidae</taxon>
        <taxon>Araneus</taxon>
    </lineage>
</organism>
<evidence type="ECO:0000256" key="1">
    <source>
        <dbReference type="ARBA" id="ARBA00004245"/>
    </source>
</evidence>
<dbReference type="PROSITE" id="PS50106">
    <property type="entry name" value="PDZ"/>
    <property type="match status" value="1"/>
</dbReference>
<reference evidence="7 8" key="1">
    <citation type="journal article" date="2019" name="Sci. Rep.">
        <title>Orb-weaving spider Araneus ventricosus genome elucidates the spidroin gene catalogue.</title>
        <authorList>
            <person name="Kono N."/>
            <person name="Nakamura H."/>
            <person name="Ohtoshi R."/>
            <person name="Moran D.A.P."/>
            <person name="Shinohara A."/>
            <person name="Yoshida Y."/>
            <person name="Fujiwara M."/>
            <person name="Mori M."/>
            <person name="Tomita M."/>
            <person name="Arakawa K."/>
        </authorList>
    </citation>
    <scope>NUCLEOTIDE SEQUENCE [LARGE SCALE GENOMIC DNA]</scope>
</reference>
<dbReference type="InterPro" id="IPR001478">
    <property type="entry name" value="PDZ"/>
</dbReference>
<dbReference type="PANTHER" id="PTHR10554:SF1">
    <property type="entry name" value="FI16515P1"/>
    <property type="match status" value="1"/>
</dbReference>
<feature type="region of interest" description="Disordered" evidence="4">
    <location>
        <begin position="47"/>
        <end position="80"/>
    </location>
</feature>
<keyword evidence="3" id="KW-0963">Cytoplasm</keyword>
<keyword evidence="8" id="KW-1185">Reference proteome</keyword>
<dbReference type="GO" id="GO:0005198">
    <property type="term" value="F:structural molecule activity"/>
    <property type="evidence" value="ECO:0007669"/>
    <property type="project" value="InterPro"/>
</dbReference>
<feature type="transmembrane region" description="Helical" evidence="5">
    <location>
        <begin position="109"/>
        <end position="129"/>
    </location>
</feature>
<dbReference type="Proteomes" id="UP000499080">
    <property type="component" value="Unassembled WGS sequence"/>
</dbReference>
<accession>A0A4Y2S8K0</accession>
<keyword evidence="5" id="KW-0472">Membrane</keyword>
<keyword evidence="3" id="KW-0206">Cytoskeleton</keyword>
<evidence type="ECO:0000256" key="3">
    <source>
        <dbReference type="ARBA" id="ARBA00023212"/>
    </source>
</evidence>
<dbReference type="SUPFAM" id="SSF50156">
    <property type="entry name" value="PDZ domain-like"/>
    <property type="match status" value="1"/>
</dbReference>
<dbReference type="GO" id="GO:0005856">
    <property type="term" value="C:cytoskeleton"/>
    <property type="evidence" value="ECO:0007669"/>
    <property type="project" value="UniProtKB-SubCell"/>
</dbReference>
<evidence type="ECO:0000256" key="2">
    <source>
        <dbReference type="ARBA" id="ARBA00010798"/>
    </source>
</evidence>
<comment type="caution">
    <text evidence="7">The sequence shown here is derived from an EMBL/GenBank/DDBJ whole genome shotgun (WGS) entry which is preliminary data.</text>
</comment>
<feature type="non-terminal residue" evidence="7">
    <location>
        <position position="1"/>
    </location>
</feature>
<dbReference type="InterPro" id="IPR036034">
    <property type="entry name" value="PDZ_sf"/>
</dbReference>
<name>A0A4Y2S8K0_ARAVE</name>
<dbReference type="Gene3D" id="6.20.370.60">
    <property type="match status" value="1"/>
</dbReference>
<feature type="domain" description="PDZ" evidence="6">
    <location>
        <begin position="1"/>
        <end position="33"/>
    </location>
</feature>
<dbReference type="GO" id="GO:0016010">
    <property type="term" value="C:dystrophin-associated glycoprotein complex"/>
    <property type="evidence" value="ECO:0007669"/>
    <property type="project" value="TreeGrafter"/>
</dbReference>
<keyword evidence="5" id="KW-1133">Transmembrane helix</keyword>
<feature type="compositionally biased region" description="Basic and acidic residues" evidence="4">
    <location>
        <begin position="47"/>
        <end position="68"/>
    </location>
</feature>
<keyword evidence="5" id="KW-0812">Transmembrane</keyword>
<gene>
    <name evidence="7" type="ORF">AVEN_164165_1</name>
</gene>
<comment type="subcellular location">
    <subcellularLocation>
        <location evidence="1">Cytoplasm</location>
        <location evidence="1">Cytoskeleton</location>
    </subcellularLocation>
</comment>
<evidence type="ECO:0000256" key="4">
    <source>
        <dbReference type="SAM" id="MobiDB-lite"/>
    </source>
</evidence>
<dbReference type="SUPFAM" id="SSF50729">
    <property type="entry name" value="PH domain-like"/>
    <property type="match status" value="1"/>
</dbReference>
<evidence type="ECO:0000313" key="8">
    <source>
        <dbReference type="Proteomes" id="UP000499080"/>
    </source>
</evidence>
<dbReference type="PANTHER" id="PTHR10554">
    <property type="entry name" value="SYNTROPHIN"/>
    <property type="match status" value="1"/>
</dbReference>
<dbReference type="EMBL" id="BGPR01150162">
    <property type="protein sequence ID" value="GBN83585.1"/>
    <property type="molecule type" value="Genomic_DNA"/>
</dbReference>
<proteinExistence type="inferred from homology"/>
<dbReference type="AlphaFoldDB" id="A0A4Y2S8K0"/>
<protein>
    <recommendedName>
        <fullName evidence="6">PDZ domain-containing protein</fullName>
    </recommendedName>
</protein>
<dbReference type="OrthoDB" id="9975356at2759"/>
<sequence>VNDISLENVKHDDAVNVLRTAGDEVTLRVKHCRAALPFLAKTFQRPKERPVSGEDPTYKLKDEDDWKVGQKSPKTPQGASKMERRWVDVMTIHLLMAYLTRYMLDTDKLRFVCIVCYSSIIYEITFFGMHHVLLNANIVPCLH</sequence>